<evidence type="ECO:0000313" key="2">
    <source>
        <dbReference type="Proteomes" id="UP000319728"/>
    </source>
</evidence>
<gene>
    <name evidence="1" type="ORF">JD81_02009</name>
</gene>
<dbReference type="InterPro" id="IPR027417">
    <property type="entry name" value="P-loop_NTPase"/>
</dbReference>
<dbReference type="AlphaFoldDB" id="A0A562WG19"/>
<dbReference type="Gene3D" id="3.40.50.300">
    <property type="entry name" value="P-loop containing nucleotide triphosphate hydrolases"/>
    <property type="match status" value="1"/>
</dbReference>
<comment type="caution">
    <text evidence="1">The sequence shown here is derived from an EMBL/GenBank/DDBJ whole genome shotgun (WGS) entry which is preliminary data.</text>
</comment>
<evidence type="ECO:0000313" key="1">
    <source>
        <dbReference type="EMBL" id="TWJ28504.1"/>
    </source>
</evidence>
<proteinExistence type="predicted"/>
<dbReference type="EMBL" id="VLLP01000001">
    <property type="protein sequence ID" value="TWJ28504.1"/>
    <property type="molecule type" value="Genomic_DNA"/>
</dbReference>
<dbReference type="Proteomes" id="UP000319728">
    <property type="component" value="Unassembled WGS sequence"/>
</dbReference>
<accession>A0A562WG19</accession>
<name>A0A562WG19_9ACTN</name>
<dbReference type="SUPFAM" id="SSF52540">
    <property type="entry name" value="P-loop containing nucleoside triphosphate hydrolases"/>
    <property type="match status" value="1"/>
</dbReference>
<reference evidence="1 2" key="1">
    <citation type="submission" date="2019-07" db="EMBL/GenBank/DDBJ databases">
        <title>R&amp;d 2014.</title>
        <authorList>
            <person name="Klenk H.-P."/>
        </authorList>
    </citation>
    <scope>NUCLEOTIDE SEQUENCE [LARGE SCALE GENOMIC DNA]</scope>
    <source>
        <strain evidence="1 2">DSM 43912</strain>
    </source>
</reference>
<organism evidence="1 2">
    <name type="scientific">Micromonospora sagamiensis</name>
    <dbReference type="NCBI Taxonomy" id="47875"/>
    <lineage>
        <taxon>Bacteria</taxon>
        <taxon>Bacillati</taxon>
        <taxon>Actinomycetota</taxon>
        <taxon>Actinomycetes</taxon>
        <taxon>Micromonosporales</taxon>
        <taxon>Micromonosporaceae</taxon>
        <taxon>Micromonospora</taxon>
    </lineage>
</organism>
<keyword evidence="2" id="KW-1185">Reference proteome</keyword>
<sequence>MTVDHLETWSAGVDADGQPVAIRSSRVSGVVVAGLAGIGKTSLLNARFCQLTPSSAVQFVLIDGKGSPDYDGLFRWGNRIDFRV</sequence>
<protein>
    <submittedName>
        <fullName evidence="1">Uncharacterized protein</fullName>
    </submittedName>
</protein>